<feature type="transmembrane region" description="Helical" evidence="2">
    <location>
        <begin position="84"/>
        <end position="103"/>
    </location>
</feature>
<organism evidence="3 4">
    <name type="scientific">Methylobacillus flagellatus (strain ATCC 51484 / DSM 6875 / VKM B-1610 / KT)</name>
    <dbReference type="NCBI Taxonomy" id="265072"/>
    <lineage>
        <taxon>Bacteria</taxon>
        <taxon>Pseudomonadati</taxon>
        <taxon>Pseudomonadota</taxon>
        <taxon>Betaproteobacteria</taxon>
        <taxon>Nitrosomonadales</taxon>
        <taxon>Methylophilaceae</taxon>
        <taxon>Methylobacillus</taxon>
    </lineage>
</organism>
<dbReference type="RefSeq" id="WP_011479132.1">
    <property type="nucleotide sequence ID" value="NC_007947.1"/>
</dbReference>
<dbReference type="eggNOG" id="ENOG5032UT2">
    <property type="taxonomic scope" value="Bacteria"/>
</dbReference>
<keyword evidence="2" id="KW-0472">Membrane</keyword>
<protein>
    <recommendedName>
        <fullName evidence="5">Glycosyltransferase RgtA/B/C/D-like domain-containing protein</fullName>
    </recommendedName>
</protein>
<evidence type="ECO:0000256" key="1">
    <source>
        <dbReference type="SAM" id="MobiDB-lite"/>
    </source>
</evidence>
<keyword evidence="4" id="KW-1185">Reference proteome</keyword>
<evidence type="ECO:0000256" key="2">
    <source>
        <dbReference type="SAM" id="Phobius"/>
    </source>
</evidence>
<dbReference type="HOGENOM" id="CLU_1319691_0_0_4"/>
<feature type="transmembrane region" description="Helical" evidence="2">
    <location>
        <begin position="12"/>
        <end position="30"/>
    </location>
</feature>
<name>Q1H3A2_METFK</name>
<dbReference type="KEGG" id="mfa:Mfla_0767"/>
<evidence type="ECO:0008006" key="5">
    <source>
        <dbReference type="Google" id="ProtNLM"/>
    </source>
</evidence>
<reference evidence="3 4" key="1">
    <citation type="submission" date="2006-03" db="EMBL/GenBank/DDBJ databases">
        <title>Complete sequence of Methylobacillus flagellatus KT.</title>
        <authorList>
            <consortium name="US DOE Joint Genome Institute"/>
            <person name="Copeland A."/>
            <person name="Lucas S."/>
            <person name="Lapidus A."/>
            <person name="Barry K."/>
            <person name="Detter J.C."/>
            <person name="Glavina del Rio T."/>
            <person name="Hammon N."/>
            <person name="Israni S."/>
            <person name="Dalin E."/>
            <person name="Tice H."/>
            <person name="Pitluck S."/>
            <person name="Brettin T."/>
            <person name="Bruce D."/>
            <person name="Han C."/>
            <person name="Tapia R."/>
            <person name="Saunders E."/>
            <person name="Gilna P."/>
            <person name="Schmutz J."/>
            <person name="Larimer F."/>
            <person name="Land M."/>
            <person name="Kyrpides N."/>
            <person name="Anderson I."/>
            <person name="Richardson P."/>
        </authorList>
    </citation>
    <scope>NUCLEOTIDE SEQUENCE [LARGE SCALE GENOMIC DNA]</scope>
    <source>
        <strain evidence="4">KT / ATCC 51484 / DSM 6875</strain>
    </source>
</reference>
<gene>
    <name evidence="3" type="ordered locus">Mfla_0767</name>
</gene>
<dbReference type="Proteomes" id="UP000002440">
    <property type="component" value="Chromosome"/>
</dbReference>
<dbReference type="AlphaFoldDB" id="Q1H3A2"/>
<dbReference type="EMBL" id="CP000284">
    <property type="protein sequence ID" value="ABE49035.1"/>
    <property type="molecule type" value="Genomic_DNA"/>
</dbReference>
<feature type="transmembrane region" description="Helical" evidence="2">
    <location>
        <begin position="139"/>
        <end position="155"/>
    </location>
</feature>
<sequence>MSLFSYSIRQLHFIFIALALLFASWINYIQHGWINGDSVLYFEAARLFSLGEWKAGMEVWGWPFFPFLIAGVHKLSGLDIHCSAQVLNTLLFGLATASFLQLIRESGGHKTALISGGLILFSSQYIVGDILTMLLRDQGFWAFFLTSLVFLVRYAKHYRIRDALLWQICMMLRRPIQDRGYQLSGTTTTGRAFHRPGTNETQSISAST</sequence>
<feature type="compositionally biased region" description="Polar residues" evidence="1">
    <location>
        <begin position="198"/>
        <end position="208"/>
    </location>
</feature>
<evidence type="ECO:0000313" key="4">
    <source>
        <dbReference type="Proteomes" id="UP000002440"/>
    </source>
</evidence>
<accession>Q1H3A2</accession>
<evidence type="ECO:0000313" key="3">
    <source>
        <dbReference type="EMBL" id="ABE49035.1"/>
    </source>
</evidence>
<feature type="transmembrane region" description="Helical" evidence="2">
    <location>
        <begin position="110"/>
        <end position="127"/>
    </location>
</feature>
<keyword evidence="2" id="KW-0812">Transmembrane</keyword>
<keyword evidence="2" id="KW-1133">Transmembrane helix</keyword>
<dbReference type="STRING" id="265072.Mfla_0767"/>
<proteinExistence type="predicted"/>
<feature type="region of interest" description="Disordered" evidence="1">
    <location>
        <begin position="187"/>
        <end position="208"/>
    </location>
</feature>